<keyword evidence="11" id="KW-0347">Helicase</keyword>
<dbReference type="NCBIfam" id="NF000868">
    <property type="entry name" value="PRK00080.1"/>
    <property type="match status" value="1"/>
</dbReference>
<dbReference type="GO" id="GO:0006281">
    <property type="term" value="P:DNA repair"/>
    <property type="evidence" value="ECO:0007669"/>
    <property type="project" value="UniProtKB-UniRule"/>
</dbReference>
<comment type="subunit">
    <text evidence="9">Homohexamer. Forms an RuvA(8)-RuvB(12)-Holliday junction (HJ) complex. HJ DNA is sandwiched between 2 RuvA tetramers; dsDNA enters through RuvA and exits via RuvB. An RuvB hexamer assembles on each DNA strand where it exits the tetramer. Each RuvB hexamer is contacted by two RuvA subunits (via domain III) on 2 adjacent RuvB subunits; this complex drives branch migration. In the full resolvosome a probable DNA-RuvA(4)-RuvB(12)-RuvC(2) complex forms which resolves the HJ.</text>
</comment>
<gene>
    <name evidence="9" type="primary">ruvB</name>
    <name evidence="11" type="ORF">A3J58_03570</name>
</gene>
<keyword evidence="5 9" id="KW-0067">ATP-binding</keyword>
<dbReference type="Gene3D" id="3.40.50.300">
    <property type="entry name" value="P-loop containing nucleotide triphosphate hydrolases"/>
    <property type="match status" value="1"/>
</dbReference>
<feature type="binding site" evidence="9">
    <location>
        <position position="22"/>
    </location>
    <ligand>
        <name>ATP</name>
        <dbReference type="ChEBI" id="CHEBI:30616"/>
    </ligand>
</feature>
<proteinExistence type="inferred from homology"/>
<evidence type="ECO:0000313" key="11">
    <source>
        <dbReference type="EMBL" id="OHA03448.1"/>
    </source>
</evidence>
<dbReference type="InterPro" id="IPR003593">
    <property type="entry name" value="AAA+_ATPase"/>
</dbReference>
<dbReference type="Proteomes" id="UP000178510">
    <property type="component" value="Unassembled WGS sequence"/>
</dbReference>
<feature type="binding site" evidence="9">
    <location>
        <position position="312"/>
    </location>
    <ligand>
        <name>DNA</name>
        <dbReference type="ChEBI" id="CHEBI:16991"/>
    </ligand>
</feature>
<dbReference type="SUPFAM" id="SSF46785">
    <property type="entry name" value="Winged helix' DNA-binding domain"/>
    <property type="match status" value="1"/>
</dbReference>
<dbReference type="GO" id="GO:0005737">
    <property type="term" value="C:cytoplasm"/>
    <property type="evidence" value="ECO:0007669"/>
    <property type="project" value="UniProtKB-SubCell"/>
</dbReference>
<organism evidence="11 12">
    <name type="scientific">Candidatus Sungbacteria bacterium RIFCSPHIGHO2_02_FULL_52_23</name>
    <dbReference type="NCBI Taxonomy" id="1802274"/>
    <lineage>
        <taxon>Bacteria</taxon>
        <taxon>Candidatus Sungiibacteriota</taxon>
    </lineage>
</organism>
<dbReference type="InterPro" id="IPR041445">
    <property type="entry name" value="AAA_lid_4"/>
</dbReference>
<evidence type="ECO:0000256" key="3">
    <source>
        <dbReference type="ARBA" id="ARBA00022763"/>
    </source>
</evidence>
<feature type="binding site" evidence="9">
    <location>
        <position position="317"/>
    </location>
    <ligand>
        <name>DNA</name>
        <dbReference type="ChEBI" id="CHEBI:16991"/>
    </ligand>
</feature>
<feature type="region of interest" description="Head domain (RuvB-H)" evidence="9">
    <location>
        <begin position="257"/>
        <end position="339"/>
    </location>
</feature>
<feature type="binding site" evidence="9">
    <location>
        <position position="67"/>
    </location>
    <ligand>
        <name>ATP</name>
        <dbReference type="ChEBI" id="CHEBI:30616"/>
    </ligand>
</feature>
<feature type="binding site" evidence="9">
    <location>
        <position position="183"/>
    </location>
    <ligand>
        <name>ATP</name>
        <dbReference type="ChEBI" id="CHEBI:30616"/>
    </ligand>
</feature>
<evidence type="ECO:0000256" key="1">
    <source>
        <dbReference type="ARBA" id="ARBA00022490"/>
    </source>
</evidence>
<dbReference type="InterPro" id="IPR004605">
    <property type="entry name" value="DNA_helicase_Holl-junc_RuvB"/>
</dbReference>
<dbReference type="GO" id="GO:0048476">
    <property type="term" value="C:Holliday junction resolvase complex"/>
    <property type="evidence" value="ECO:0007669"/>
    <property type="project" value="UniProtKB-UniRule"/>
</dbReference>
<dbReference type="InterPro" id="IPR027417">
    <property type="entry name" value="P-loop_NTPase"/>
</dbReference>
<feature type="binding site" evidence="9">
    <location>
        <position position="69"/>
    </location>
    <ligand>
        <name>ATP</name>
        <dbReference type="ChEBI" id="CHEBI:30616"/>
    </ligand>
</feature>
<protein>
    <recommendedName>
        <fullName evidence="9">Holliday junction branch migration complex subunit RuvB</fullName>
        <ecNumber evidence="9">3.6.4.-</ecNumber>
    </recommendedName>
</protein>
<keyword evidence="2 9" id="KW-0547">Nucleotide-binding</keyword>
<feature type="binding site" evidence="9">
    <location>
        <position position="68"/>
    </location>
    <ligand>
        <name>Mg(2+)</name>
        <dbReference type="ChEBI" id="CHEBI:18420"/>
    </ligand>
</feature>
<keyword evidence="1 9" id="KW-0963">Cytoplasm</keyword>
<evidence type="ECO:0000256" key="8">
    <source>
        <dbReference type="ARBA" id="ARBA00023204"/>
    </source>
</evidence>
<dbReference type="GO" id="GO:0009378">
    <property type="term" value="F:four-way junction helicase activity"/>
    <property type="evidence" value="ECO:0007669"/>
    <property type="project" value="InterPro"/>
</dbReference>
<feature type="domain" description="AAA+ ATPase" evidence="10">
    <location>
        <begin position="53"/>
        <end position="184"/>
    </location>
</feature>
<dbReference type="GO" id="GO:0000400">
    <property type="term" value="F:four-way junction DNA binding"/>
    <property type="evidence" value="ECO:0007669"/>
    <property type="project" value="UniProtKB-UniRule"/>
</dbReference>
<dbReference type="NCBIfam" id="TIGR00635">
    <property type="entry name" value="ruvB"/>
    <property type="match status" value="1"/>
</dbReference>
<dbReference type="InterPro" id="IPR036388">
    <property type="entry name" value="WH-like_DNA-bd_sf"/>
</dbReference>
<comment type="caution">
    <text evidence="9">Lacks conserved residue(s) required for the propagation of feature annotation.</text>
</comment>
<comment type="function">
    <text evidence="9">The RuvA-RuvB-RuvC complex processes Holliday junction (HJ) DNA during genetic recombination and DNA repair, while the RuvA-RuvB complex plays an important role in the rescue of blocked DNA replication forks via replication fork reversal (RFR). RuvA specifically binds to HJ cruciform DNA, conferring on it an open structure. The RuvB hexamer acts as an ATP-dependent pump, pulling dsDNA into and through the RuvAB complex. RuvB forms 2 homohexamers on either side of HJ DNA bound by 1 or 2 RuvA tetramers; 4 subunits per hexamer contact DNA at a time. Coordinated motions by a converter formed by DNA-disengaged RuvB subunits stimulates ATP hydrolysis and nucleotide exchange. Immobilization of the converter enables RuvB to convert the ATP-contained energy into a lever motion, pulling 2 nucleotides of DNA out of the RuvA tetramer per ATP hydrolyzed, thus driving DNA branch migration. The RuvB motors rotate together with the DNA substrate, which together with the progressing nucleotide cycle form the mechanistic basis for DNA recombination by continuous HJ branch migration. Branch migration allows RuvC to scan DNA until it finds its consensus sequence, where it cleaves and resolves cruciform DNA.</text>
</comment>
<feature type="binding site" evidence="9">
    <location>
        <position position="23"/>
    </location>
    <ligand>
        <name>ATP</name>
        <dbReference type="ChEBI" id="CHEBI:30616"/>
    </ligand>
</feature>
<comment type="subcellular location">
    <subcellularLocation>
        <location evidence="9">Cytoplasm</location>
    </subcellularLocation>
</comment>
<keyword evidence="6 9" id="KW-0238">DNA-binding</keyword>
<keyword evidence="4 9" id="KW-0378">Hydrolase</keyword>
<evidence type="ECO:0000313" key="12">
    <source>
        <dbReference type="Proteomes" id="UP000178510"/>
    </source>
</evidence>
<comment type="catalytic activity">
    <reaction evidence="9">
        <text>ATP + H2O = ADP + phosphate + H(+)</text>
        <dbReference type="Rhea" id="RHEA:13065"/>
        <dbReference type="ChEBI" id="CHEBI:15377"/>
        <dbReference type="ChEBI" id="CHEBI:15378"/>
        <dbReference type="ChEBI" id="CHEBI:30616"/>
        <dbReference type="ChEBI" id="CHEBI:43474"/>
        <dbReference type="ChEBI" id="CHEBI:456216"/>
    </reaction>
</comment>
<dbReference type="SMART" id="SM00382">
    <property type="entry name" value="AAA"/>
    <property type="match status" value="1"/>
</dbReference>
<dbReference type="Pfam" id="PF05496">
    <property type="entry name" value="RuvB_N"/>
    <property type="match status" value="1"/>
</dbReference>
<dbReference type="GO" id="GO:0006310">
    <property type="term" value="P:DNA recombination"/>
    <property type="evidence" value="ECO:0007669"/>
    <property type="project" value="UniProtKB-UniRule"/>
</dbReference>
<keyword evidence="3 9" id="KW-0227">DNA damage</keyword>
<keyword evidence="7 9" id="KW-0233">DNA recombination</keyword>
<dbReference type="GO" id="GO:0005524">
    <property type="term" value="F:ATP binding"/>
    <property type="evidence" value="ECO:0007669"/>
    <property type="project" value="UniProtKB-UniRule"/>
</dbReference>
<evidence type="ECO:0000256" key="7">
    <source>
        <dbReference type="ARBA" id="ARBA00023172"/>
    </source>
</evidence>
<dbReference type="GO" id="GO:0016887">
    <property type="term" value="F:ATP hydrolysis activity"/>
    <property type="evidence" value="ECO:0007669"/>
    <property type="project" value="RHEA"/>
</dbReference>
<dbReference type="Pfam" id="PF17864">
    <property type="entry name" value="AAA_lid_4"/>
    <property type="match status" value="1"/>
</dbReference>
<feature type="binding site" evidence="9">
    <location>
        <position position="220"/>
    </location>
    <ligand>
        <name>ATP</name>
        <dbReference type="ChEBI" id="CHEBI:30616"/>
    </ligand>
</feature>
<evidence type="ECO:0000259" key="10">
    <source>
        <dbReference type="SMART" id="SM00382"/>
    </source>
</evidence>
<dbReference type="EMBL" id="MHQM01000026">
    <property type="protein sequence ID" value="OHA03448.1"/>
    <property type="molecule type" value="Genomic_DNA"/>
</dbReference>
<dbReference type="CDD" id="cd00009">
    <property type="entry name" value="AAA"/>
    <property type="match status" value="1"/>
</dbReference>
<evidence type="ECO:0000256" key="2">
    <source>
        <dbReference type="ARBA" id="ARBA00022741"/>
    </source>
</evidence>
<dbReference type="InterPro" id="IPR036390">
    <property type="entry name" value="WH_DNA-bd_sf"/>
</dbReference>
<dbReference type="Gene3D" id="1.10.10.10">
    <property type="entry name" value="Winged helix-like DNA-binding domain superfamily/Winged helix DNA-binding domain"/>
    <property type="match status" value="1"/>
</dbReference>
<dbReference type="InterPro" id="IPR008823">
    <property type="entry name" value="RuvB_wg_C"/>
</dbReference>
<dbReference type="PANTHER" id="PTHR42848">
    <property type="match status" value="1"/>
</dbReference>
<evidence type="ECO:0000256" key="4">
    <source>
        <dbReference type="ARBA" id="ARBA00022801"/>
    </source>
</evidence>
<dbReference type="InterPro" id="IPR008824">
    <property type="entry name" value="RuvB-like_N"/>
</dbReference>
<reference evidence="11 12" key="1">
    <citation type="journal article" date="2016" name="Nat. Commun.">
        <title>Thousands of microbial genomes shed light on interconnected biogeochemical processes in an aquifer system.</title>
        <authorList>
            <person name="Anantharaman K."/>
            <person name="Brown C.T."/>
            <person name="Hug L.A."/>
            <person name="Sharon I."/>
            <person name="Castelle C.J."/>
            <person name="Probst A.J."/>
            <person name="Thomas B.C."/>
            <person name="Singh A."/>
            <person name="Wilkins M.J."/>
            <person name="Karaoz U."/>
            <person name="Brodie E.L."/>
            <person name="Williams K.H."/>
            <person name="Hubbard S.S."/>
            <person name="Banfield J.F."/>
        </authorList>
    </citation>
    <scope>NUCLEOTIDE SEQUENCE [LARGE SCALE GENOMIC DNA]</scope>
</reference>
<dbReference type="PANTHER" id="PTHR42848:SF1">
    <property type="entry name" value="HOLLIDAY JUNCTION BRANCH MIGRATION COMPLEX SUBUNIT RUVB"/>
    <property type="match status" value="1"/>
</dbReference>
<dbReference type="Gene3D" id="1.10.8.60">
    <property type="match status" value="1"/>
</dbReference>
<comment type="similarity">
    <text evidence="9">Belongs to the RuvB family.</text>
</comment>
<dbReference type="Pfam" id="PF05491">
    <property type="entry name" value="WHD_RuvB"/>
    <property type="match status" value="1"/>
</dbReference>
<dbReference type="HAMAP" id="MF_00016">
    <property type="entry name" value="DNA_HJ_migration_RuvB"/>
    <property type="match status" value="1"/>
</dbReference>
<dbReference type="STRING" id="1802274.A3J58_03570"/>
<keyword evidence="8 9" id="KW-0234">DNA repair</keyword>
<dbReference type="EC" id="3.6.4.-" evidence="9"/>
<dbReference type="AlphaFoldDB" id="A0A1G2KVH7"/>
<accession>A0A1G2KVH7</accession>
<feature type="binding site" evidence="9">
    <location>
        <position position="64"/>
    </location>
    <ligand>
        <name>ATP</name>
        <dbReference type="ChEBI" id="CHEBI:30616"/>
    </ligand>
</feature>
<dbReference type="SUPFAM" id="SSF52540">
    <property type="entry name" value="P-loop containing nucleoside triphosphate hydrolases"/>
    <property type="match status" value="1"/>
</dbReference>
<sequence>MSNPARAPQKPDGEDANLDVALRPQQWDEFVGQERVKKNLRILIDAARQRKEPMEHVLFAGPAGLGKTSMAHLAAREMNTSIRITSGPAIERVGDLASILTNLTPGDILFIDEVHRLNKLIEEVLYPAMESRMLDIIIGKGPSARTLQLELPPFTLIAATTRVGLLSSPLRSRFGNIFRLEFYTPEELERIIMRSAGVLGIGIEQDAAATLAHSSRATPRVANRLLKRCRDFAQVHGMPRITRDAIAGTLALLEIDALGLEPMDRKIMQVIIEKFAGGPVGLATLAAASSEEEDTITEIYEPYLMQLGFLERTPRGRMVTERAYTHLGMSAHMQKPLLS</sequence>
<evidence type="ECO:0000256" key="9">
    <source>
        <dbReference type="HAMAP-Rule" id="MF_00016"/>
    </source>
</evidence>
<feature type="region of interest" description="Small ATPAse domain (RuvB-S)" evidence="9">
    <location>
        <begin position="184"/>
        <end position="254"/>
    </location>
</feature>
<feature type="binding site" evidence="9">
    <location>
        <position position="173"/>
    </location>
    <ligand>
        <name>ATP</name>
        <dbReference type="ChEBI" id="CHEBI:30616"/>
    </ligand>
</feature>
<name>A0A1G2KVH7_9BACT</name>
<feature type="binding site" evidence="9">
    <location>
        <position position="68"/>
    </location>
    <ligand>
        <name>ATP</name>
        <dbReference type="ChEBI" id="CHEBI:30616"/>
    </ligand>
</feature>
<comment type="caution">
    <text evidence="11">The sequence shown here is derived from an EMBL/GenBank/DDBJ whole genome shotgun (WGS) entry which is preliminary data.</text>
</comment>
<comment type="domain">
    <text evidence="9">Has 3 domains, the large (RuvB-L) and small ATPase (RuvB-S) domains and the C-terminal head (RuvB-H) domain. The head domain binds DNA, while the ATPase domains jointly bind ATP, ADP or are empty depending on the state of the subunit in the translocation cycle. During a single DNA translocation step the structure of each domain remains the same, but their relative positions change.</text>
</comment>
<evidence type="ECO:0000256" key="6">
    <source>
        <dbReference type="ARBA" id="ARBA00023125"/>
    </source>
</evidence>
<evidence type="ECO:0000256" key="5">
    <source>
        <dbReference type="ARBA" id="ARBA00022840"/>
    </source>
</evidence>